<name>A0ABV7ZD77_9DEIO</name>
<organism evidence="2 3">
    <name type="scientific">Deinococcus rufus</name>
    <dbReference type="NCBI Taxonomy" id="2136097"/>
    <lineage>
        <taxon>Bacteria</taxon>
        <taxon>Thermotogati</taxon>
        <taxon>Deinococcota</taxon>
        <taxon>Deinococci</taxon>
        <taxon>Deinococcales</taxon>
        <taxon>Deinococcaceae</taxon>
        <taxon>Deinococcus</taxon>
    </lineage>
</organism>
<keyword evidence="3" id="KW-1185">Reference proteome</keyword>
<comment type="caution">
    <text evidence="2">The sequence shown here is derived from an EMBL/GenBank/DDBJ whole genome shotgun (WGS) entry which is preliminary data.</text>
</comment>
<dbReference type="Proteomes" id="UP001595803">
    <property type="component" value="Unassembled WGS sequence"/>
</dbReference>
<accession>A0ABV7ZD77</accession>
<dbReference type="Pfam" id="PF05076">
    <property type="entry name" value="SUFU"/>
    <property type="match status" value="1"/>
</dbReference>
<evidence type="ECO:0000313" key="2">
    <source>
        <dbReference type="EMBL" id="MFC3835341.1"/>
    </source>
</evidence>
<dbReference type="RefSeq" id="WP_322474646.1">
    <property type="nucleotide sequence ID" value="NZ_JBHRZG010000024.1"/>
</dbReference>
<sequence length="250" mass="28362">MDDEKTRGGQPIYRYSTNERGWVVPEIDAEIKGAVEAHLTRFLGHDSIVWHEIISDLVHIDVYKFNPTPQRPYYTLVTSGMSDRPMTVPEKLEEMQRAELLICLPPDWPLGQAGESTSEGDLGDFNNYWPIHMLKYLARMPHEYRTWLGWGHSIPNGEPPAAFADTNFVGSVVGPVVTLPDEFVKLDVGDSTVWFYAIYPVYAEELQFKIDNSGGADALFGRFEKAGVTELVDLLRKNVCAKRKFGRFFS</sequence>
<protein>
    <submittedName>
        <fullName evidence="2">Suppressor of fused domain protein</fullName>
    </submittedName>
</protein>
<gene>
    <name evidence="2" type="ORF">ACFOSB_20970</name>
</gene>
<dbReference type="InterPro" id="IPR020941">
    <property type="entry name" value="SUFU-like_domain"/>
</dbReference>
<feature type="domain" description="Suppressor of fused-like" evidence="1">
    <location>
        <begin position="58"/>
        <end position="237"/>
    </location>
</feature>
<dbReference type="EMBL" id="JBHRZG010000024">
    <property type="protein sequence ID" value="MFC3835341.1"/>
    <property type="molecule type" value="Genomic_DNA"/>
</dbReference>
<evidence type="ECO:0000313" key="3">
    <source>
        <dbReference type="Proteomes" id="UP001595803"/>
    </source>
</evidence>
<reference evidence="3" key="1">
    <citation type="journal article" date="2019" name="Int. J. Syst. Evol. Microbiol.">
        <title>The Global Catalogue of Microorganisms (GCM) 10K type strain sequencing project: providing services to taxonomists for standard genome sequencing and annotation.</title>
        <authorList>
            <consortium name="The Broad Institute Genomics Platform"/>
            <consortium name="The Broad Institute Genome Sequencing Center for Infectious Disease"/>
            <person name="Wu L."/>
            <person name="Ma J."/>
        </authorList>
    </citation>
    <scope>NUCLEOTIDE SEQUENCE [LARGE SCALE GENOMIC DNA]</scope>
    <source>
        <strain evidence="3">CCTCC AB 2017081</strain>
    </source>
</reference>
<evidence type="ECO:0000259" key="1">
    <source>
        <dbReference type="Pfam" id="PF05076"/>
    </source>
</evidence>
<proteinExistence type="predicted"/>